<evidence type="ECO:0000313" key="2">
    <source>
        <dbReference type="EMBL" id="KAK0501059.1"/>
    </source>
</evidence>
<keyword evidence="3" id="KW-1185">Reference proteome</keyword>
<dbReference type="EMBL" id="JAUEPU010000007">
    <property type="protein sequence ID" value="KAK0501059.1"/>
    <property type="molecule type" value="Genomic_DNA"/>
</dbReference>
<dbReference type="Proteomes" id="UP001175228">
    <property type="component" value="Unassembled WGS sequence"/>
</dbReference>
<feature type="region of interest" description="Disordered" evidence="1">
    <location>
        <begin position="30"/>
        <end position="49"/>
    </location>
</feature>
<proteinExistence type="predicted"/>
<reference evidence="2" key="1">
    <citation type="submission" date="2023-06" db="EMBL/GenBank/DDBJ databases">
        <authorList>
            <consortium name="Lawrence Berkeley National Laboratory"/>
            <person name="Ahrendt S."/>
            <person name="Sahu N."/>
            <person name="Indic B."/>
            <person name="Wong-Bajracharya J."/>
            <person name="Merenyi Z."/>
            <person name="Ke H.-M."/>
            <person name="Monk M."/>
            <person name="Kocsube S."/>
            <person name="Drula E."/>
            <person name="Lipzen A."/>
            <person name="Balint B."/>
            <person name="Henrissat B."/>
            <person name="Andreopoulos B."/>
            <person name="Martin F.M."/>
            <person name="Harder C.B."/>
            <person name="Rigling D."/>
            <person name="Ford K.L."/>
            <person name="Foster G.D."/>
            <person name="Pangilinan J."/>
            <person name="Papanicolaou A."/>
            <person name="Barry K."/>
            <person name="LaButti K."/>
            <person name="Viragh M."/>
            <person name="Koriabine M."/>
            <person name="Yan M."/>
            <person name="Riley R."/>
            <person name="Champramary S."/>
            <person name="Plett K.L."/>
            <person name="Tsai I.J."/>
            <person name="Slot J."/>
            <person name="Sipos G."/>
            <person name="Plett J."/>
            <person name="Nagy L.G."/>
            <person name="Grigoriev I.V."/>
        </authorList>
    </citation>
    <scope>NUCLEOTIDE SEQUENCE</scope>
    <source>
        <strain evidence="2">HWK02</strain>
    </source>
</reference>
<gene>
    <name evidence="2" type="ORF">EDD18DRAFT_1147247</name>
</gene>
<accession>A0AA39UWW0</accession>
<sequence>MDWRECHCALSLGFGMVFCRRNFGQALEGSLTPGKTPRTPTRRSGSKVSDFTSTETTAEFFQVNRYMLERKRLLRNTVTIWTVRSLVSKPSEVACRLANAWLRPCTYDSIVWTSAAIGLLCTTLSARGFIGMCFALSHYYHFTTCRPIFPYSICRIIFELL</sequence>
<dbReference type="AlphaFoldDB" id="A0AA39UWW0"/>
<organism evidence="2 3">
    <name type="scientific">Armillaria luteobubalina</name>
    <dbReference type="NCBI Taxonomy" id="153913"/>
    <lineage>
        <taxon>Eukaryota</taxon>
        <taxon>Fungi</taxon>
        <taxon>Dikarya</taxon>
        <taxon>Basidiomycota</taxon>
        <taxon>Agaricomycotina</taxon>
        <taxon>Agaricomycetes</taxon>
        <taxon>Agaricomycetidae</taxon>
        <taxon>Agaricales</taxon>
        <taxon>Marasmiineae</taxon>
        <taxon>Physalacriaceae</taxon>
        <taxon>Armillaria</taxon>
    </lineage>
</organism>
<protein>
    <submittedName>
        <fullName evidence="2">Uncharacterized protein</fullName>
    </submittedName>
</protein>
<name>A0AA39UWW0_9AGAR</name>
<comment type="caution">
    <text evidence="2">The sequence shown here is derived from an EMBL/GenBank/DDBJ whole genome shotgun (WGS) entry which is preliminary data.</text>
</comment>
<evidence type="ECO:0000256" key="1">
    <source>
        <dbReference type="SAM" id="MobiDB-lite"/>
    </source>
</evidence>
<evidence type="ECO:0000313" key="3">
    <source>
        <dbReference type="Proteomes" id="UP001175228"/>
    </source>
</evidence>